<comment type="similarity">
    <text evidence="1">Belongs to the short-chain dehydrogenases/reductases (SDR) family.</text>
</comment>
<evidence type="ECO:0000256" key="3">
    <source>
        <dbReference type="ARBA" id="ARBA00023002"/>
    </source>
</evidence>
<dbReference type="GO" id="GO:0016491">
    <property type="term" value="F:oxidoreductase activity"/>
    <property type="evidence" value="ECO:0007669"/>
    <property type="project" value="UniProtKB-KW"/>
</dbReference>
<evidence type="ECO:0000256" key="1">
    <source>
        <dbReference type="ARBA" id="ARBA00006484"/>
    </source>
</evidence>
<dbReference type="EMBL" id="HBFR01014830">
    <property type="protein sequence ID" value="CAD8883614.1"/>
    <property type="molecule type" value="Transcribed_RNA"/>
</dbReference>
<organism evidence="4">
    <name type="scientific">Corethron hystrix</name>
    <dbReference type="NCBI Taxonomy" id="216773"/>
    <lineage>
        <taxon>Eukaryota</taxon>
        <taxon>Sar</taxon>
        <taxon>Stramenopiles</taxon>
        <taxon>Ochrophyta</taxon>
        <taxon>Bacillariophyta</taxon>
        <taxon>Coscinodiscophyceae</taxon>
        <taxon>Corethrophycidae</taxon>
        <taxon>Corethrales</taxon>
        <taxon>Corethraceae</taxon>
        <taxon>Corethron</taxon>
    </lineage>
</organism>
<protein>
    <recommendedName>
        <fullName evidence="5">Carbonyl reductase 1</fullName>
    </recommendedName>
</protein>
<evidence type="ECO:0000256" key="2">
    <source>
        <dbReference type="ARBA" id="ARBA00022857"/>
    </source>
</evidence>
<dbReference type="InterPro" id="IPR036291">
    <property type="entry name" value="NAD(P)-bd_dom_sf"/>
</dbReference>
<sequence length="160" mass="17803">MDAFLPAMERTGSRPRCVNVCSMAGKLGRYPPHMKQRFVGAVRDRDQDQLKRLVEDFIADVETDTYAQKGWPRQTYGISKAAEIASTFVAAEEYGHGENPIFVAACCPGWCRTDMAGPRAPKSAEEGADTPFWLACENSSVVGAMHKRFVQNRQELAWGE</sequence>
<evidence type="ECO:0008006" key="5">
    <source>
        <dbReference type="Google" id="ProtNLM"/>
    </source>
</evidence>
<proteinExistence type="inferred from homology"/>
<reference evidence="4" key="1">
    <citation type="submission" date="2021-01" db="EMBL/GenBank/DDBJ databases">
        <authorList>
            <person name="Corre E."/>
            <person name="Pelletier E."/>
            <person name="Niang G."/>
            <person name="Scheremetjew M."/>
            <person name="Finn R."/>
            <person name="Kale V."/>
            <person name="Holt S."/>
            <person name="Cochrane G."/>
            <person name="Meng A."/>
            <person name="Brown T."/>
            <person name="Cohen L."/>
        </authorList>
    </citation>
    <scope>NUCLEOTIDE SEQUENCE</scope>
    <source>
        <strain evidence="4">308</strain>
    </source>
</reference>
<evidence type="ECO:0000313" key="4">
    <source>
        <dbReference type="EMBL" id="CAD8883614.1"/>
    </source>
</evidence>
<dbReference type="SUPFAM" id="SSF51735">
    <property type="entry name" value="NAD(P)-binding Rossmann-fold domains"/>
    <property type="match status" value="1"/>
</dbReference>
<keyword evidence="3" id="KW-0560">Oxidoreductase</keyword>
<dbReference type="PANTHER" id="PTHR43963">
    <property type="entry name" value="CARBONYL REDUCTASE 1-RELATED"/>
    <property type="match status" value="1"/>
</dbReference>
<dbReference type="PANTHER" id="PTHR43963:SF6">
    <property type="entry name" value="CHAIN DEHYDROGENASE FAMILY PROTEIN, PUTATIVE (AFU_ORTHOLOGUE AFUA_3G15350)-RELATED"/>
    <property type="match status" value="1"/>
</dbReference>
<dbReference type="AlphaFoldDB" id="A0A7S1BED2"/>
<accession>A0A7S1BED2</accession>
<name>A0A7S1BED2_9STRA</name>
<gene>
    <name evidence="4" type="ORF">CHYS00102_LOCUS10810</name>
</gene>
<keyword evidence="2" id="KW-0521">NADP</keyword>
<dbReference type="Gene3D" id="3.40.50.720">
    <property type="entry name" value="NAD(P)-binding Rossmann-like Domain"/>
    <property type="match status" value="1"/>
</dbReference>